<keyword evidence="3" id="KW-0732">Signal</keyword>
<feature type="coiled-coil region" evidence="1">
    <location>
        <begin position="143"/>
        <end position="170"/>
    </location>
</feature>
<name>A0AA36IML1_9DINO</name>
<sequence length="218" mass="24231">MYLLALLVICTGAVRDEGLDGPSELLELSPQHAAEEEEEVREEMMRLLAEHSLRHTVERADAREVARHHRQAERAVDPHNASTEESSKTTGSEASTEESSKTTGKEAFHKAEEDSHKVQEDVAAVKEATDHAEERGKAVDKDFNKYDERLKKLEATLDKLAQKSFRWQEEVMKSLAEAESDKYSPLATAQLAHSRQKKPKGEGTTTGAPGTTQTTAHE</sequence>
<feature type="region of interest" description="Disordered" evidence="2">
    <location>
        <begin position="61"/>
        <end position="139"/>
    </location>
</feature>
<feature type="compositionally biased region" description="Low complexity" evidence="2">
    <location>
        <begin position="202"/>
        <end position="218"/>
    </location>
</feature>
<proteinExistence type="predicted"/>
<dbReference type="EMBL" id="CAUJNA010001879">
    <property type="protein sequence ID" value="CAJ1389472.1"/>
    <property type="molecule type" value="Genomic_DNA"/>
</dbReference>
<feature type="compositionally biased region" description="Low complexity" evidence="2">
    <location>
        <begin position="81"/>
        <end position="94"/>
    </location>
</feature>
<organism evidence="4 5">
    <name type="scientific">Effrenium voratum</name>
    <dbReference type="NCBI Taxonomy" id="2562239"/>
    <lineage>
        <taxon>Eukaryota</taxon>
        <taxon>Sar</taxon>
        <taxon>Alveolata</taxon>
        <taxon>Dinophyceae</taxon>
        <taxon>Suessiales</taxon>
        <taxon>Symbiodiniaceae</taxon>
        <taxon>Effrenium</taxon>
    </lineage>
</organism>
<evidence type="ECO:0000256" key="1">
    <source>
        <dbReference type="SAM" id="Coils"/>
    </source>
</evidence>
<reference evidence="4" key="1">
    <citation type="submission" date="2023-08" db="EMBL/GenBank/DDBJ databases">
        <authorList>
            <person name="Chen Y."/>
            <person name="Shah S."/>
            <person name="Dougan E. K."/>
            <person name="Thang M."/>
            <person name="Chan C."/>
        </authorList>
    </citation>
    <scope>NUCLEOTIDE SEQUENCE</scope>
</reference>
<feature type="region of interest" description="Disordered" evidence="2">
    <location>
        <begin position="175"/>
        <end position="218"/>
    </location>
</feature>
<protein>
    <submittedName>
        <fullName evidence="4">Uncharacterized protein</fullName>
    </submittedName>
</protein>
<evidence type="ECO:0000256" key="2">
    <source>
        <dbReference type="SAM" id="MobiDB-lite"/>
    </source>
</evidence>
<feature type="compositionally biased region" description="Basic and acidic residues" evidence="2">
    <location>
        <begin position="98"/>
        <end position="139"/>
    </location>
</feature>
<feature type="signal peptide" evidence="3">
    <location>
        <begin position="1"/>
        <end position="16"/>
    </location>
</feature>
<evidence type="ECO:0000256" key="3">
    <source>
        <dbReference type="SAM" id="SignalP"/>
    </source>
</evidence>
<evidence type="ECO:0000313" key="5">
    <source>
        <dbReference type="Proteomes" id="UP001178507"/>
    </source>
</evidence>
<dbReference type="AlphaFoldDB" id="A0AA36IML1"/>
<dbReference type="Proteomes" id="UP001178507">
    <property type="component" value="Unassembled WGS sequence"/>
</dbReference>
<feature type="chain" id="PRO_5041446824" evidence="3">
    <location>
        <begin position="17"/>
        <end position="218"/>
    </location>
</feature>
<accession>A0AA36IML1</accession>
<keyword evidence="1" id="KW-0175">Coiled coil</keyword>
<keyword evidence="5" id="KW-1185">Reference proteome</keyword>
<evidence type="ECO:0000313" key="4">
    <source>
        <dbReference type="EMBL" id="CAJ1389472.1"/>
    </source>
</evidence>
<gene>
    <name evidence="4" type="ORF">EVOR1521_LOCUS15081</name>
</gene>
<comment type="caution">
    <text evidence="4">The sequence shown here is derived from an EMBL/GenBank/DDBJ whole genome shotgun (WGS) entry which is preliminary data.</text>
</comment>